<feature type="compositionally biased region" description="Polar residues" evidence="5">
    <location>
        <begin position="60"/>
        <end position="70"/>
    </location>
</feature>
<evidence type="ECO:0000259" key="6">
    <source>
        <dbReference type="PROSITE" id="PS50023"/>
    </source>
</evidence>
<keyword evidence="2 4" id="KW-0862">Zinc</keyword>
<dbReference type="CDD" id="cd08368">
    <property type="entry name" value="LIM"/>
    <property type="match status" value="1"/>
</dbReference>
<evidence type="ECO:0000256" key="3">
    <source>
        <dbReference type="ARBA" id="ARBA00023038"/>
    </source>
</evidence>
<organism evidence="7 8">
    <name type="scientific">Romanomermis culicivorax</name>
    <name type="common">Nematode worm</name>
    <dbReference type="NCBI Taxonomy" id="13658"/>
    <lineage>
        <taxon>Eukaryota</taxon>
        <taxon>Metazoa</taxon>
        <taxon>Ecdysozoa</taxon>
        <taxon>Nematoda</taxon>
        <taxon>Enoplea</taxon>
        <taxon>Dorylaimia</taxon>
        <taxon>Mermithida</taxon>
        <taxon>Mermithoidea</taxon>
        <taxon>Mermithidae</taxon>
        <taxon>Romanomermis</taxon>
    </lineage>
</organism>
<feature type="compositionally biased region" description="Low complexity" evidence="5">
    <location>
        <begin position="71"/>
        <end position="83"/>
    </location>
</feature>
<evidence type="ECO:0000256" key="4">
    <source>
        <dbReference type="PROSITE-ProRule" id="PRU00125"/>
    </source>
</evidence>
<evidence type="ECO:0000256" key="2">
    <source>
        <dbReference type="ARBA" id="ARBA00022833"/>
    </source>
</evidence>
<dbReference type="PROSITE" id="PS00478">
    <property type="entry name" value="LIM_DOMAIN_1"/>
    <property type="match status" value="1"/>
</dbReference>
<accession>A0A915ILL0</accession>
<reference evidence="8" key="1">
    <citation type="submission" date="2022-11" db="UniProtKB">
        <authorList>
            <consortium name="WormBaseParasite"/>
        </authorList>
    </citation>
    <scope>IDENTIFICATION</scope>
</reference>
<dbReference type="Proteomes" id="UP000887565">
    <property type="component" value="Unplaced"/>
</dbReference>
<feature type="region of interest" description="Disordered" evidence="5">
    <location>
        <begin position="181"/>
        <end position="214"/>
    </location>
</feature>
<protein>
    <submittedName>
        <fullName evidence="8">LIM zinc-binding domain-containing protein</fullName>
    </submittedName>
</protein>
<dbReference type="WBParaSite" id="nRc.2.0.1.t14759-RA">
    <property type="protein sequence ID" value="nRc.2.0.1.t14759-RA"/>
    <property type="gene ID" value="nRc.2.0.1.g14759"/>
</dbReference>
<evidence type="ECO:0000313" key="8">
    <source>
        <dbReference type="WBParaSite" id="nRc.2.0.1.t14759-RA"/>
    </source>
</evidence>
<dbReference type="GO" id="GO:0023051">
    <property type="term" value="P:regulation of signaling"/>
    <property type="evidence" value="ECO:0007669"/>
    <property type="project" value="InterPro"/>
</dbReference>
<name>A0A915ILL0_ROMCU</name>
<dbReference type="Gene3D" id="2.10.110.10">
    <property type="entry name" value="Cysteine Rich Protein"/>
    <property type="match status" value="1"/>
</dbReference>
<dbReference type="InterPro" id="IPR001781">
    <property type="entry name" value="Znf_LIM"/>
</dbReference>
<sequence length="282" mass="30548">MFCLRSARNPLLIDGSRQSLKSCVTIFDGATTVQRLGLASMIFTSLPAFKDSTKVKSPSVLSASPYRKQQGSVIGSSTSGSNSPAPPSRKISSASLYETPPLSRRAIDCSLSLSSHNMSPVEKAEMMENRRKLSAADRRIESVEKLANQILEDKIINAGLIPVLSDKNDAKNAKAFEGGVESYSKANLRPPSPKFPTNDSEEASSTKDRSKKDNDKRICSKCSTKIGNGAAMAIDSLDMIFHLSCFACDSCDVRLGDGACGTDVRVVDKRLMCQICYENEIM</sequence>
<dbReference type="PANTHER" id="PTHR46767:SF2">
    <property type="entry name" value="LIM DOMAIN 7B"/>
    <property type="match status" value="1"/>
</dbReference>
<keyword evidence="7" id="KW-1185">Reference proteome</keyword>
<dbReference type="GO" id="GO:0030155">
    <property type="term" value="P:regulation of cell adhesion"/>
    <property type="evidence" value="ECO:0007669"/>
    <property type="project" value="InterPro"/>
</dbReference>
<dbReference type="GO" id="GO:0046872">
    <property type="term" value="F:metal ion binding"/>
    <property type="evidence" value="ECO:0007669"/>
    <property type="project" value="UniProtKB-KW"/>
</dbReference>
<feature type="domain" description="LIM zinc-binding" evidence="6">
    <location>
        <begin position="217"/>
        <end position="282"/>
    </location>
</feature>
<dbReference type="Pfam" id="PF00412">
    <property type="entry name" value="LIM"/>
    <property type="match status" value="1"/>
</dbReference>
<dbReference type="PANTHER" id="PTHR46767">
    <property type="entry name" value="LIM DOMAIN ONLY PROTEIN 7"/>
    <property type="match status" value="1"/>
</dbReference>
<evidence type="ECO:0000256" key="1">
    <source>
        <dbReference type="ARBA" id="ARBA00022723"/>
    </source>
</evidence>
<dbReference type="InterPro" id="IPR029978">
    <property type="entry name" value="LMO-7"/>
</dbReference>
<dbReference type="PROSITE" id="PS50023">
    <property type="entry name" value="LIM_DOMAIN_2"/>
    <property type="match status" value="1"/>
</dbReference>
<evidence type="ECO:0000313" key="7">
    <source>
        <dbReference type="Proteomes" id="UP000887565"/>
    </source>
</evidence>
<proteinExistence type="predicted"/>
<keyword evidence="1 4" id="KW-0479">Metal-binding</keyword>
<keyword evidence="3 4" id="KW-0440">LIM domain</keyword>
<feature type="region of interest" description="Disordered" evidence="5">
    <location>
        <begin position="60"/>
        <end position="97"/>
    </location>
</feature>
<dbReference type="SMART" id="SM00132">
    <property type="entry name" value="LIM"/>
    <property type="match status" value="1"/>
</dbReference>
<feature type="compositionally biased region" description="Basic and acidic residues" evidence="5">
    <location>
        <begin position="204"/>
        <end position="214"/>
    </location>
</feature>
<dbReference type="AlphaFoldDB" id="A0A915ILL0"/>
<evidence type="ECO:0000256" key="5">
    <source>
        <dbReference type="SAM" id="MobiDB-lite"/>
    </source>
</evidence>